<evidence type="ECO:0000313" key="2">
    <source>
        <dbReference type="Proteomes" id="UP000494165"/>
    </source>
</evidence>
<dbReference type="OrthoDB" id="45365at2759"/>
<proteinExistence type="predicted"/>
<sequence>MRVLKEGKTPSPELIREKIGPAVLKQIRFLTMTGIEFSRVHTSAQLLTYEEGLAILLNINNPGVLEIPKSLSSLTQKRKNRATITRTLKTFGVYTSTWDAMKEEKRTVGAAGYLMYPYRFTFHSYNDGRYRLLYNPNFVYAIVTV</sequence>
<accession>A0A8S1E177</accession>
<dbReference type="EMBL" id="CADEPI010000511">
    <property type="protein sequence ID" value="CAB3386773.1"/>
    <property type="molecule type" value="Genomic_DNA"/>
</dbReference>
<dbReference type="Proteomes" id="UP000494165">
    <property type="component" value="Unassembled WGS sequence"/>
</dbReference>
<evidence type="ECO:0000313" key="1">
    <source>
        <dbReference type="EMBL" id="CAB3386773.1"/>
    </source>
</evidence>
<reference evidence="1 2" key="1">
    <citation type="submission" date="2020-04" db="EMBL/GenBank/DDBJ databases">
        <authorList>
            <person name="Alioto T."/>
            <person name="Alioto T."/>
            <person name="Gomez Garrido J."/>
        </authorList>
    </citation>
    <scope>NUCLEOTIDE SEQUENCE [LARGE SCALE GENOMIC DNA]</scope>
</reference>
<organism evidence="1 2">
    <name type="scientific">Cloeon dipterum</name>
    <dbReference type="NCBI Taxonomy" id="197152"/>
    <lineage>
        <taxon>Eukaryota</taxon>
        <taxon>Metazoa</taxon>
        <taxon>Ecdysozoa</taxon>
        <taxon>Arthropoda</taxon>
        <taxon>Hexapoda</taxon>
        <taxon>Insecta</taxon>
        <taxon>Pterygota</taxon>
        <taxon>Palaeoptera</taxon>
        <taxon>Ephemeroptera</taxon>
        <taxon>Pisciforma</taxon>
        <taxon>Baetidae</taxon>
        <taxon>Cloeon</taxon>
    </lineage>
</organism>
<name>A0A8S1E177_9INSE</name>
<dbReference type="AlphaFoldDB" id="A0A8S1E177"/>
<comment type="caution">
    <text evidence="1">The sequence shown here is derived from an EMBL/GenBank/DDBJ whole genome shotgun (WGS) entry which is preliminary data.</text>
</comment>
<keyword evidence="2" id="KW-1185">Reference proteome</keyword>
<protein>
    <submittedName>
        <fullName evidence="1">Uncharacterized protein</fullName>
    </submittedName>
</protein>
<gene>
    <name evidence="1" type="ORF">CLODIP_2_CD09162</name>
</gene>